<gene>
    <name evidence="1" type="ORF">THRCLA_04433</name>
</gene>
<dbReference type="Gene3D" id="1.25.40.20">
    <property type="entry name" value="Ankyrin repeat-containing domain"/>
    <property type="match status" value="2"/>
</dbReference>
<dbReference type="EMBL" id="JNBS01000944">
    <property type="protein sequence ID" value="OQS03271.1"/>
    <property type="molecule type" value="Genomic_DNA"/>
</dbReference>
<organism evidence="1 2">
    <name type="scientific">Thraustotheca clavata</name>
    <dbReference type="NCBI Taxonomy" id="74557"/>
    <lineage>
        <taxon>Eukaryota</taxon>
        <taxon>Sar</taxon>
        <taxon>Stramenopiles</taxon>
        <taxon>Oomycota</taxon>
        <taxon>Saprolegniomycetes</taxon>
        <taxon>Saprolegniales</taxon>
        <taxon>Achlyaceae</taxon>
        <taxon>Thraustotheca</taxon>
    </lineage>
</organism>
<dbReference type="PANTHER" id="PTHR46586:SF3">
    <property type="entry name" value="ANKYRIN REPEAT-CONTAINING PROTEIN"/>
    <property type="match status" value="1"/>
</dbReference>
<sequence length="688" mass="77141">MDVTDQVLKNLNLVELTFQYQDGLPLKLLEISQLAQSVVISPCNMQTSFHPTVYLSNIPSRFKDTPYLQLFKHWDRLPNYALFLSNYYKEPTLPLHLSIVENNIDHVKMWIKHKPEWLTPAPLKLAAICGHLEIVKLLMNASKNTWCSEAMDLAAMKGHLNVVKFIHGIENGPGCTKEAMDGAATFGHLEVVQFLNENRTEGCTSKASEGAVNMGYCKVVEYLLNLRREQYTRPSFFYAEYYRIQNHRASEDIDYIGVFRYLSSHSFADISEDLVLIAIENNPLATIKFLQQEFINGVTKNVFDKVIEIGDKATIQHALECILTGNNKPISFLDTEDETIDAWVPLDNEELLSTTTLEDKEWYASKAMDLAAALGDFETIKLLHQTGIKCCTVDAINRAAAVGRLDIVEWLHTHRTEGCTENAMTYAAAGGHFEVVKWLHEVKGLNCTNNALGSAAYNGDIEMVKYLISIPMIPGIVDPFFVQHGDGNQTTLMPGNTPPIIVFCGHAVDGAASNGHIDIVEILHDFPATTGAMDMAAGNGHLDMIKYLHTHRHDGCTENAYNNAVSTNRLDILKYLLSNNCLKGDIGVKELCISAAGCGHIDMLEFCIDLLQTELTPISKQLLMYKATIAGQLEVVKWLHKVKGFLWTSLMLEEAERRGHKKIVQYLNSVGNCERSRLDIRSIQYLLR</sequence>
<comment type="caution">
    <text evidence="1">The sequence shown here is derived from an EMBL/GenBank/DDBJ whole genome shotgun (WGS) entry which is preliminary data.</text>
</comment>
<evidence type="ECO:0000313" key="1">
    <source>
        <dbReference type="EMBL" id="OQS03271.1"/>
    </source>
</evidence>
<dbReference type="InterPro" id="IPR036770">
    <property type="entry name" value="Ankyrin_rpt-contain_sf"/>
</dbReference>
<evidence type="ECO:0000313" key="2">
    <source>
        <dbReference type="Proteomes" id="UP000243217"/>
    </source>
</evidence>
<dbReference type="PANTHER" id="PTHR46586">
    <property type="entry name" value="ANKYRIN REPEAT-CONTAINING PROTEIN"/>
    <property type="match status" value="1"/>
</dbReference>
<dbReference type="InterPro" id="IPR002110">
    <property type="entry name" value="Ankyrin_rpt"/>
</dbReference>
<dbReference type="SMART" id="SM00248">
    <property type="entry name" value="ANK"/>
    <property type="match status" value="5"/>
</dbReference>
<dbReference type="InterPro" id="IPR052050">
    <property type="entry name" value="SecEffector_AnkRepeat"/>
</dbReference>
<reference evidence="1 2" key="1">
    <citation type="journal article" date="2014" name="Genome Biol. Evol.">
        <title>The secreted proteins of Achlya hypogyna and Thraustotheca clavata identify the ancestral oomycete secretome and reveal gene acquisitions by horizontal gene transfer.</title>
        <authorList>
            <person name="Misner I."/>
            <person name="Blouin N."/>
            <person name="Leonard G."/>
            <person name="Richards T.A."/>
            <person name="Lane C.E."/>
        </authorList>
    </citation>
    <scope>NUCLEOTIDE SEQUENCE [LARGE SCALE GENOMIC DNA]</scope>
    <source>
        <strain evidence="1 2">ATCC 34112</strain>
    </source>
</reference>
<dbReference type="STRING" id="74557.A0A1V9ZZA1"/>
<keyword evidence="2" id="KW-1185">Reference proteome</keyword>
<dbReference type="Pfam" id="PF12796">
    <property type="entry name" value="Ank_2"/>
    <property type="match status" value="3"/>
</dbReference>
<dbReference type="OrthoDB" id="74673at2759"/>
<dbReference type="SUPFAM" id="SSF48403">
    <property type="entry name" value="Ankyrin repeat"/>
    <property type="match status" value="2"/>
</dbReference>
<dbReference type="Proteomes" id="UP000243217">
    <property type="component" value="Unassembled WGS sequence"/>
</dbReference>
<dbReference type="AlphaFoldDB" id="A0A1V9ZZA1"/>
<accession>A0A1V9ZZA1</accession>
<proteinExistence type="predicted"/>
<protein>
    <submittedName>
        <fullName evidence="1">Uncharacterized protein</fullName>
    </submittedName>
</protein>
<name>A0A1V9ZZA1_9STRA</name>